<dbReference type="SUPFAM" id="SSF55729">
    <property type="entry name" value="Acyl-CoA N-acyltransferases (Nat)"/>
    <property type="match status" value="1"/>
</dbReference>
<dbReference type="InterPro" id="IPR016181">
    <property type="entry name" value="Acyl_CoA_acyltransferase"/>
</dbReference>
<organism evidence="3 4">
    <name type="scientific">Euzebya pacifica</name>
    <dbReference type="NCBI Taxonomy" id="1608957"/>
    <lineage>
        <taxon>Bacteria</taxon>
        <taxon>Bacillati</taxon>
        <taxon>Actinomycetota</taxon>
        <taxon>Nitriliruptoria</taxon>
        <taxon>Euzebyales</taxon>
    </lineage>
</organism>
<dbReference type="Pfam" id="PF00903">
    <property type="entry name" value="Glyoxalase"/>
    <property type="match status" value="1"/>
</dbReference>
<dbReference type="Pfam" id="PF00583">
    <property type="entry name" value="Acetyltransf_1"/>
    <property type="match status" value="1"/>
</dbReference>
<dbReference type="SUPFAM" id="SSF51182">
    <property type="entry name" value="RmlC-like cupins"/>
    <property type="match status" value="1"/>
</dbReference>
<feature type="domain" description="VOC" evidence="2">
    <location>
        <begin position="6"/>
        <end position="114"/>
    </location>
</feature>
<dbReference type="CDD" id="cd04301">
    <property type="entry name" value="NAT_SF"/>
    <property type="match status" value="1"/>
</dbReference>
<reference evidence="3 4" key="1">
    <citation type="submission" date="2018-09" db="EMBL/GenBank/DDBJ databases">
        <title>Complete genome sequence of Euzebya sp. DY32-46 isolated from seawater of Pacific Ocean.</title>
        <authorList>
            <person name="Xu L."/>
            <person name="Wu Y.-H."/>
            <person name="Xu X.-W."/>
        </authorList>
    </citation>
    <scope>NUCLEOTIDE SEQUENCE [LARGE SCALE GENOMIC DNA]</scope>
    <source>
        <strain evidence="3 4">DY32-46</strain>
    </source>
</reference>
<dbReference type="PANTHER" id="PTHR36503:SF3">
    <property type="entry name" value="BLR0126 PROTEIN"/>
    <property type="match status" value="1"/>
</dbReference>
<dbReference type="InterPro" id="IPR013096">
    <property type="entry name" value="Cupin_2"/>
</dbReference>
<dbReference type="AlphaFoldDB" id="A0A346XRM7"/>
<sequence length="385" mass="41410">MARIESLSAVTLAVADMARSTAFYDALGLERVHHQADFTSYRCGEGFLNLQQVAAPSPSGWGRAILWVDDVDAMARVAVAAGGVLDGEPADAPWGERYVHCTDPDGHELSFARPVDNPVFRPAAPEDIDHLLELNEAEVPAVGSLDRDGFDRLLDQADRTVVVRRGGSIAGFVVLVREGSDYASPNYRWFAERVPSFLYVDRVVVAPDHRRRGIGRALYRWVIDAAGDLPVLAEVNTIPRNDASLDFHADMGFEEMGRVAHAADKEVAMLRHDPVGATLRSGSLTASSEAPGAGETFTTLLWQPGVTVEQIVSSDAPDTHEQVGDADEWVVLLDGSADLEVEGVVRTLAAGDWVVLPAGTPHRVLSTSSGARWLAVHVDPPGTPA</sequence>
<evidence type="ECO:0000313" key="3">
    <source>
        <dbReference type="EMBL" id="AXV04874.1"/>
    </source>
</evidence>
<dbReference type="Proteomes" id="UP000264006">
    <property type="component" value="Chromosome"/>
</dbReference>
<feature type="domain" description="N-acetyltransferase" evidence="1">
    <location>
        <begin position="118"/>
        <end position="274"/>
    </location>
</feature>
<dbReference type="KEGG" id="euz:DVS28_a0166"/>
<evidence type="ECO:0000259" key="2">
    <source>
        <dbReference type="PROSITE" id="PS51819"/>
    </source>
</evidence>
<dbReference type="InterPro" id="IPR014710">
    <property type="entry name" value="RmlC-like_jellyroll"/>
</dbReference>
<dbReference type="InterPro" id="IPR000182">
    <property type="entry name" value="GNAT_dom"/>
</dbReference>
<dbReference type="Gene3D" id="3.10.180.10">
    <property type="entry name" value="2,3-Dihydroxybiphenyl 1,2-Dioxygenase, domain 1"/>
    <property type="match status" value="1"/>
</dbReference>
<dbReference type="Gene3D" id="3.40.630.30">
    <property type="match status" value="1"/>
</dbReference>
<accession>A0A346XRM7</accession>
<gene>
    <name evidence="3" type="ORF">DVS28_a0166</name>
</gene>
<dbReference type="OrthoDB" id="9798201at2"/>
<dbReference type="Gene3D" id="2.60.120.10">
    <property type="entry name" value="Jelly Rolls"/>
    <property type="match status" value="1"/>
</dbReference>
<dbReference type="InterPro" id="IPR004360">
    <property type="entry name" value="Glyas_Fos-R_dOase_dom"/>
</dbReference>
<dbReference type="EMBL" id="CP031165">
    <property type="protein sequence ID" value="AXV04874.1"/>
    <property type="molecule type" value="Genomic_DNA"/>
</dbReference>
<keyword evidence="4" id="KW-1185">Reference proteome</keyword>
<protein>
    <submittedName>
        <fullName evidence="3">Acetyltransferase, GNAT family</fullName>
    </submittedName>
</protein>
<dbReference type="GO" id="GO:0016747">
    <property type="term" value="F:acyltransferase activity, transferring groups other than amino-acyl groups"/>
    <property type="evidence" value="ECO:0007669"/>
    <property type="project" value="InterPro"/>
</dbReference>
<name>A0A346XRM7_9ACTN</name>
<dbReference type="PANTHER" id="PTHR36503">
    <property type="entry name" value="BLR2520 PROTEIN"/>
    <property type="match status" value="1"/>
</dbReference>
<evidence type="ECO:0000259" key="1">
    <source>
        <dbReference type="PROSITE" id="PS51186"/>
    </source>
</evidence>
<dbReference type="InterPro" id="IPR037523">
    <property type="entry name" value="VOC_core"/>
</dbReference>
<dbReference type="Pfam" id="PF07883">
    <property type="entry name" value="Cupin_2"/>
    <property type="match status" value="1"/>
</dbReference>
<dbReference type="SUPFAM" id="SSF54593">
    <property type="entry name" value="Glyoxalase/Bleomycin resistance protein/Dihydroxybiphenyl dioxygenase"/>
    <property type="match status" value="1"/>
</dbReference>
<dbReference type="RefSeq" id="WP_114589760.1">
    <property type="nucleotide sequence ID" value="NZ_CP031165.1"/>
</dbReference>
<keyword evidence="3" id="KW-0808">Transferase</keyword>
<proteinExistence type="predicted"/>
<dbReference type="InterPro" id="IPR011051">
    <property type="entry name" value="RmlC_Cupin_sf"/>
</dbReference>
<dbReference type="InterPro" id="IPR029068">
    <property type="entry name" value="Glyas_Bleomycin-R_OHBP_Dase"/>
</dbReference>
<dbReference type="PROSITE" id="PS51186">
    <property type="entry name" value="GNAT"/>
    <property type="match status" value="1"/>
</dbReference>
<dbReference type="PROSITE" id="PS51819">
    <property type="entry name" value="VOC"/>
    <property type="match status" value="1"/>
</dbReference>
<evidence type="ECO:0000313" key="4">
    <source>
        <dbReference type="Proteomes" id="UP000264006"/>
    </source>
</evidence>
<dbReference type="CDD" id="cd06587">
    <property type="entry name" value="VOC"/>
    <property type="match status" value="1"/>
</dbReference>